<comment type="caution">
    <text evidence="2">The sequence shown here is derived from an EMBL/GenBank/DDBJ whole genome shotgun (WGS) entry which is preliminary data.</text>
</comment>
<dbReference type="SUPFAM" id="SSF103511">
    <property type="entry name" value="Chlorophyll a-b binding protein"/>
    <property type="match status" value="1"/>
</dbReference>
<dbReference type="Proteomes" id="UP000239899">
    <property type="component" value="Unassembled WGS sequence"/>
</dbReference>
<proteinExistence type="predicted"/>
<feature type="region of interest" description="Disordered" evidence="1">
    <location>
        <begin position="40"/>
        <end position="76"/>
    </location>
</feature>
<keyword evidence="3" id="KW-1185">Reference proteome</keyword>
<dbReference type="AlphaFoldDB" id="A0A2P6TE68"/>
<evidence type="ECO:0000313" key="2">
    <source>
        <dbReference type="EMBL" id="PRW20936.1"/>
    </source>
</evidence>
<feature type="compositionally biased region" description="Low complexity" evidence="1">
    <location>
        <begin position="50"/>
        <end position="76"/>
    </location>
</feature>
<dbReference type="OrthoDB" id="513190at2759"/>
<reference evidence="2 3" key="1">
    <citation type="journal article" date="2018" name="Plant J.">
        <title>Genome sequences of Chlorella sorokiniana UTEX 1602 and Micractinium conductrix SAG 241.80: implications to maltose excretion by a green alga.</title>
        <authorList>
            <person name="Arriola M.B."/>
            <person name="Velmurugan N."/>
            <person name="Zhang Y."/>
            <person name="Plunkett M.H."/>
            <person name="Hondzo H."/>
            <person name="Barney B.M."/>
        </authorList>
    </citation>
    <scope>NUCLEOTIDE SEQUENCE [LARGE SCALE GENOMIC DNA]</scope>
    <source>
        <strain evidence="3">UTEX 1602</strain>
    </source>
</reference>
<evidence type="ECO:0000256" key="1">
    <source>
        <dbReference type="SAM" id="MobiDB-lite"/>
    </source>
</evidence>
<gene>
    <name evidence="2" type="ORF">C2E21_8710</name>
</gene>
<dbReference type="EMBL" id="LHPG02000021">
    <property type="protein sequence ID" value="PRW20936.1"/>
    <property type="molecule type" value="Genomic_DNA"/>
</dbReference>
<organism evidence="2 3">
    <name type="scientific">Chlorella sorokiniana</name>
    <name type="common">Freshwater green alga</name>
    <dbReference type="NCBI Taxonomy" id="3076"/>
    <lineage>
        <taxon>Eukaryota</taxon>
        <taxon>Viridiplantae</taxon>
        <taxon>Chlorophyta</taxon>
        <taxon>core chlorophytes</taxon>
        <taxon>Trebouxiophyceae</taxon>
        <taxon>Chlorellales</taxon>
        <taxon>Chlorellaceae</taxon>
        <taxon>Chlorella clade</taxon>
        <taxon>Chlorella</taxon>
    </lineage>
</organism>
<name>A0A2P6TE68_CHLSO</name>
<evidence type="ECO:0000313" key="3">
    <source>
        <dbReference type="Proteomes" id="UP000239899"/>
    </source>
</evidence>
<accession>A0A2P6TE68</accession>
<sequence>MSQCVAVLPASVQLGRAAAAAQRPTGRRLSRSVVLAAAGSSGPALRTLQPPASTSSGPSTGNGAPPLQQQPVASSSGGNAAAAAADVVVKSYRVSPWQAMKFNGAVPERVNMRLAMLAFPYIVQQEMQTGQTVLQQAAALPDNYAAWPLLAVMALTVYAAFPPALAGAIEEDFGFMSVVAEKTNGRAAMLGLAVLVALEWHSGFCFF</sequence>
<protein>
    <submittedName>
        <fullName evidence="2">Oxidoreductase HTATIP2</fullName>
    </submittedName>
</protein>